<evidence type="ECO:0000259" key="8">
    <source>
        <dbReference type="PROSITE" id="PS50113"/>
    </source>
</evidence>
<dbReference type="InterPro" id="IPR003661">
    <property type="entry name" value="HisK_dim/P_dom"/>
</dbReference>
<dbReference type="PRINTS" id="PR00344">
    <property type="entry name" value="BCTRLSENSOR"/>
</dbReference>
<dbReference type="PANTHER" id="PTHR43047:SF72">
    <property type="entry name" value="OSMOSENSING HISTIDINE PROTEIN KINASE SLN1"/>
    <property type="match status" value="1"/>
</dbReference>
<name>B8JBX0_ANAD2</name>
<dbReference type="CDD" id="cd00075">
    <property type="entry name" value="HATPase"/>
    <property type="match status" value="1"/>
</dbReference>
<dbReference type="EC" id="2.7.13.3" evidence="2"/>
<feature type="domain" description="PAS" evidence="7">
    <location>
        <begin position="20"/>
        <end position="93"/>
    </location>
</feature>
<proteinExistence type="predicted"/>
<organism evidence="9 10">
    <name type="scientific">Anaeromyxobacter dehalogenans (strain ATCC BAA-258 / DSM 21875 / 2CP-1)</name>
    <dbReference type="NCBI Taxonomy" id="455488"/>
    <lineage>
        <taxon>Bacteria</taxon>
        <taxon>Pseudomonadati</taxon>
        <taxon>Myxococcota</taxon>
        <taxon>Myxococcia</taxon>
        <taxon>Myxococcales</taxon>
        <taxon>Cystobacterineae</taxon>
        <taxon>Anaeromyxobacteraceae</taxon>
        <taxon>Anaeromyxobacter</taxon>
    </lineage>
</organism>
<evidence type="ECO:0000259" key="7">
    <source>
        <dbReference type="PROSITE" id="PS50112"/>
    </source>
</evidence>
<dbReference type="NCBIfam" id="TIGR00229">
    <property type="entry name" value="sensory_box"/>
    <property type="match status" value="1"/>
</dbReference>
<dbReference type="InterPro" id="IPR036890">
    <property type="entry name" value="HATPase_C_sf"/>
</dbReference>
<dbReference type="Proteomes" id="UP000007089">
    <property type="component" value="Chromosome"/>
</dbReference>
<evidence type="ECO:0000256" key="5">
    <source>
        <dbReference type="ARBA" id="ARBA00022777"/>
    </source>
</evidence>
<dbReference type="Pfam" id="PF00512">
    <property type="entry name" value="HisKA"/>
    <property type="match status" value="1"/>
</dbReference>
<dbReference type="RefSeq" id="WP_012631940.1">
    <property type="nucleotide sequence ID" value="NC_011891.1"/>
</dbReference>
<dbReference type="Gene3D" id="3.30.450.20">
    <property type="entry name" value="PAS domain"/>
    <property type="match status" value="1"/>
</dbReference>
<dbReference type="SUPFAM" id="SSF55785">
    <property type="entry name" value="PYP-like sensor domain (PAS domain)"/>
    <property type="match status" value="1"/>
</dbReference>
<dbReference type="Pfam" id="PF08448">
    <property type="entry name" value="PAS_4"/>
    <property type="match status" value="1"/>
</dbReference>
<evidence type="ECO:0000256" key="2">
    <source>
        <dbReference type="ARBA" id="ARBA00012438"/>
    </source>
</evidence>
<dbReference type="PROSITE" id="PS50113">
    <property type="entry name" value="PAC"/>
    <property type="match status" value="1"/>
</dbReference>
<feature type="domain" description="PAC" evidence="8">
    <location>
        <begin position="95"/>
        <end position="147"/>
    </location>
</feature>
<accession>B8JBX0</accession>
<dbReference type="HOGENOM" id="CLU_000445_89_2_7"/>
<comment type="catalytic activity">
    <reaction evidence="1">
        <text>ATP + protein L-histidine = ADP + protein N-phospho-L-histidine.</text>
        <dbReference type="EC" id="2.7.13.3"/>
    </reaction>
</comment>
<keyword evidence="5 9" id="KW-0418">Kinase</keyword>
<dbReference type="GO" id="GO:0009927">
    <property type="term" value="F:histidine phosphotransfer kinase activity"/>
    <property type="evidence" value="ECO:0007669"/>
    <property type="project" value="TreeGrafter"/>
</dbReference>
<keyword evidence="3" id="KW-0597">Phosphoprotein</keyword>
<dbReference type="PROSITE" id="PS50109">
    <property type="entry name" value="HIS_KIN"/>
    <property type="match status" value="1"/>
</dbReference>
<sequence length="383" mass="42116">MSDPSDHRPHPAGPGHLQEQEQLLRLLVDSVKEYAIFMLDPSGHVLSWNPGAERIKGYPAHEIVGRHFAVFFTPEDVRRGKPAAELREAAEQGSSEDEGWRVRRDGTRFFASVVVTALRGPDGALRGFAKITRDLTERRRGEEARRNLAEAREAVRSRDDFLAVASHELRTPLTCVQLVAQSLARQTHEGQPVTGQQVERLHQLQRHVARLGELVSGLLDLAEMSRGALQLEPAPFDLSELVQEVAARFEPDVRRKGTALSVHAPGPIPGRWDRRRVADAIAAVLGNAVKYGGRSPIEVTASRDDRRALVVIEDRGPGIAPEDQSRVFERFERAAPVAHYPGLGVGLWTARQILNAHGGDIAVESASGKGARFSLRLPLESPA</sequence>
<feature type="domain" description="Histidine kinase" evidence="6">
    <location>
        <begin position="164"/>
        <end position="381"/>
    </location>
</feature>
<evidence type="ECO:0000313" key="10">
    <source>
        <dbReference type="Proteomes" id="UP000007089"/>
    </source>
</evidence>
<evidence type="ECO:0000259" key="6">
    <source>
        <dbReference type="PROSITE" id="PS50109"/>
    </source>
</evidence>
<keyword evidence="4" id="KW-0808">Transferase</keyword>
<dbReference type="SUPFAM" id="SSF47384">
    <property type="entry name" value="Homodimeric domain of signal transducing histidine kinase"/>
    <property type="match status" value="1"/>
</dbReference>
<dbReference type="Gene3D" id="1.10.287.130">
    <property type="match status" value="1"/>
</dbReference>
<dbReference type="InterPro" id="IPR013656">
    <property type="entry name" value="PAS_4"/>
</dbReference>
<dbReference type="KEGG" id="acp:A2cp1_0535"/>
<dbReference type="PANTHER" id="PTHR43047">
    <property type="entry name" value="TWO-COMPONENT HISTIDINE PROTEIN KINASE"/>
    <property type="match status" value="1"/>
</dbReference>
<protein>
    <recommendedName>
        <fullName evidence="2">histidine kinase</fullName>
        <ecNumber evidence="2">2.7.13.3</ecNumber>
    </recommendedName>
</protein>
<evidence type="ECO:0000313" key="9">
    <source>
        <dbReference type="EMBL" id="ACL63892.1"/>
    </source>
</evidence>
<dbReference type="EMBL" id="CP001359">
    <property type="protein sequence ID" value="ACL63892.1"/>
    <property type="molecule type" value="Genomic_DNA"/>
</dbReference>
<dbReference type="Gene3D" id="3.30.565.10">
    <property type="entry name" value="Histidine kinase-like ATPase, C-terminal domain"/>
    <property type="match status" value="1"/>
</dbReference>
<evidence type="ECO:0000256" key="1">
    <source>
        <dbReference type="ARBA" id="ARBA00000085"/>
    </source>
</evidence>
<evidence type="ECO:0000256" key="3">
    <source>
        <dbReference type="ARBA" id="ARBA00022553"/>
    </source>
</evidence>
<dbReference type="InterPro" id="IPR000014">
    <property type="entry name" value="PAS"/>
</dbReference>
<dbReference type="CDD" id="cd00130">
    <property type="entry name" value="PAS"/>
    <property type="match status" value="1"/>
</dbReference>
<dbReference type="SMART" id="SM00091">
    <property type="entry name" value="PAS"/>
    <property type="match status" value="1"/>
</dbReference>
<dbReference type="PROSITE" id="PS50112">
    <property type="entry name" value="PAS"/>
    <property type="match status" value="1"/>
</dbReference>
<dbReference type="GO" id="GO:0000155">
    <property type="term" value="F:phosphorelay sensor kinase activity"/>
    <property type="evidence" value="ECO:0007669"/>
    <property type="project" value="InterPro"/>
</dbReference>
<dbReference type="CDD" id="cd00082">
    <property type="entry name" value="HisKA"/>
    <property type="match status" value="1"/>
</dbReference>
<dbReference type="SMART" id="SM00387">
    <property type="entry name" value="HATPase_c"/>
    <property type="match status" value="1"/>
</dbReference>
<dbReference type="Pfam" id="PF02518">
    <property type="entry name" value="HATPase_c"/>
    <property type="match status" value="1"/>
</dbReference>
<dbReference type="SUPFAM" id="SSF55874">
    <property type="entry name" value="ATPase domain of HSP90 chaperone/DNA topoisomerase II/histidine kinase"/>
    <property type="match status" value="1"/>
</dbReference>
<dbReference type="GO" id="GO:0005886">
    <property type="term" value="C:plasma membrane"/>
    <property type="evidence" value="ECO:0007669"/>
    <property type="project" value="TreeGrafter"/>
</dbReference>
<reference evidence="9" key="1">
    <citation type="submission" date="2009-01" db="EMBL/GenBank/DDBJ databases">
        <title>Complete sequence of Anaeromyxobacter dehalogenans 2CP-1.</title>
        <authorList>
            <consortium name="US DOE Joint Genome Institute"/>
            <person name="Lucas S."/>
            <person name="Copeland A."/>
            <person name="Lapidus A."/>
            <person name="Glavina del Rio T."/>
            <person name="Dalin E."/>
            <person name="Tice H."/>
            <person name="Bruce D."/>
            <person name="Goodwin L."/>
            <person name="Pitluck S."/>
            <person name="Saunders E."/>
            <person name="Brettin T."/>
            <person name="Detter J.C."/>
            <person name="Han C."/>
            <person name="Larimer F."/>
            <person name="Land M."/>
            <person name="Hauser L."/>
            <person name="Kyrpides N."/>
            <person name="Ovchinnikova G."/>
            <person name="Beliaev A.S."/>
            <person name="Richardson P."/>
        </authorList>
    </citation>
    <scope>NUCLEOTIDE SEQUENCE</scope>
    <source>
        <strain evidence="9">2CP-1</strain>
    </source>
</reference>
<dbReference type="InterPro" id="IPR036097">
    <property type="entry name" value="HisK_dim/P_sf"/>
</dbReference>
<keyword evidence="10" id="KW-1185">Reference proteome</keyword>
<gene>
    <name evidence="9" type="ordered locus">A2cp1_0535</name>
</gene>
<dbReference type="InterPro" id="IPR003594">
    <property type="entry name" value="HATPase_dom"/>
</dbReference>
<evidence type="ECO:0000256" key="4">
    <source>
        <dbReference type="ARBA" id="ARBA00022679"/>
    </source>
</evidence>
<dbReference type="SMART" id="SM00388">
    <property type="entry name" value="HisKA"/>
    <property type="match status" value="1"/>
</dbReference>
<dbReference type="InterPro" id="IPR000700">
    <property type="entry name" value="PAS-assoc_C"/>
</dbReference>
<dbReference type="InterPro" id="IPR004358">
    <property type="entry name" value="Sig_transdc_His_kin-like_C"/>
</dbReference>
<dbReference type="InterPro" id="IPR035965">
    <property type="entry name" value="PAS-like_dom_sf"/>
</dbReference>
<dbReference type="InterPro" id="IPR005467">
    <property type="entry name" value="His_kinase_dom"/>
</dbReference>
<dbReference type="AlphaFoldDB" id="B8JBX0"/>